<keyword evidence="2" id="KW-0812">Transmembrane</keyword>
<keyword evidence="1 5" id="KW-0132">Cell division</keyword>
<dbReference type="GO" id="GO:0005886">
    <property type="term" value="C:plasma membrane"/>
    <property type="evidence" value="ECO:0007669"/>
    <property type="project" value="UniProtKB-SubCell"/>
</dbReference>
<keyword evidence="2" id="KW-0472">Membrane</keyword>
<dbReference type="RefSeq" id="WP_076199880.1">
    <property type="nucleotide sequence ID" value="NZ_CP019236.1"/>
</dbReference>
<evidence type="ECO:0000259" key="4">
    <source>
        <dbReference type="SMART" id="SM00771"/>
    </source>
</evidence>
<sequence length="358" mass="38306">MSSSLQIGLAAAGGLVLAAVVAHGAWTSRRNAPRQAEPEPQDTQPMEPRLDGAHGDVPSGAERQEPSFHDPMAAMTAMPIPLPERRPGMDPLIDVIAPIALESEVSGDAVLAALPPTRRVGSKPFAVEGLNNVSQQWEAPVAGQRYGVLQAGVQLANRTGALNEIEYSEFVMKAQAFADALGGAPEFPEMREEVARGRELDQFANDHDAQLGFTLRAMRTAWSPGYVQQNAARLGFVPGLIPGRMVLPSSTPGLPPILGLSFDSQAALAEDPDQSAIREVSLSLDVPQVDRAEQPFVRMRETAVALAEAMDGMVTDDDGRPLQRDAMDQIGSELEKLYDTLDARDLSAGSALARRLFS</sequence>
<name>A0A1P8JWE9_9BURK</name>
<evidence type="ECO:0000256" key="2">
    <source>
        <dbReference type="RuleBase" id="RU003613"/>
    </source>
</evidence>
<keyword evidence="2" id="KW-1003">Cell membrane</keyword>
<dbReference type="EMBL" id="CP019236">
    <property type="protein sequence ID" value="APW38001.1"/>
    <property type="molecule type" value="Genomic_DNA"/>
</dbReference>
<dbReference type="Gene3D" id="3.30.1400.10">
    <property type="entry name" value="ZipA, C-terminal FtsZ-binding domain"/>
    <property type="match status" value="1"/>
</dbReference>
<comment type="similarity">
    <text evidence="1">Belongs to the ZipA family.</text>
</comment>
<dbReference type="KEGG" id="rhy:RD110_13015"/>
<proteinExistence type="inferred from homology"/>
<evidence type="ECO:0000313" key="5">
    <source>
        <dbReference type="EMBL" id="APW38001.1"/>
    </source>
</evidence>
<evidence type="ECO:0000256" key="3">
    <source>
        <dbReference type="SAM" id="MobiDB-lite"/>
    </source>
</evidence>
<dbReference type="SUPFAM" id="SSF64383">
    <property type="entry name" value="Cell-division protein ZipA, C-terminal domain"/>
    <property type="match status" value="1"/>
</dbReference>
<dbReference type="InterPro" id="IPR036765">
    <property type="entry name" value="ZipA_FtsZ-bd_C_sf"/>
</dbReference>
<dbReference type="OrthoDB" id="8521018at2"/>
<organism evidence="5 6">
    <name type="scientific">Rhodoferax koreensis</name>
    <dbReference type="NCBI Taxonomy" id="1842727"/>
    <lineage>
        <taxon>Bacteria</taxon>
        <taxon>Pseudomonadati</taxon>
        <taxon>Pseudomonadota</taxon>
        <taxon>Betaproteobacteria</taxon>
        <taxon>Burkholderiales</taxon>
        <taxon>Comamonadaceae</taxon>
        <taxon>Rhodoferax</taxon>
    </lineage>
</organism>
<reference evidence="5 6" key="1">
    <citation type="submission" date="2017-01" db="EMBL/GenBank/DDBJ databases">
        <authorList>
            <person name="Mah S.A."/>
            <person name="Swanson W.J."/>
            <person name="Moy G.W."/>
            <person name="Vacquier V.D."/>
        </authorList>
    </citation>
    <scope>NUCLEOTIDE SEQUENCE [LARGE SCALE GENOMIC DNA]</scope>
    <source>
        <strain evidence="5 6">DCY110</strain>
    </source>
</reference>
<dbReference type="STRING" id="1842727.RD110_13015"/>
<accession>A0A1P8JWE9</accession>
<comment type="function">
    <text evidence="1">Essential cell division protein that stabilizes the FtsZ protofilaments by cross-linking them and that serves as a cytoplasmic membrane anchor for the Z ring. Also required for the recruitment to the septal ring of downstream cell division proteins.</text>
</comment>
<gene>
    <name evidence="5" type="ORF">RD110_13015</name>
</gene>
<dbReference type="GO" id="GO:0090529">
    <property type="term" value="P:cell septum assembly"/>
    <property type="evidence" value="ECO:0007669"/>
    <property type="project" value="InterPro"/>
</dbReference>
<protein>
    <recommendedName>
        <fullName evidence="1">Cell division protein ZipA</fullName>
    </recommendedName>
</protein>
<evidence type="ECO:0000313" key="6">
    <source>
        <dbReference type="Proteomes" id="UP000186609"/>
    </source>
</evidence>
<dbReference type="AlphaFoldDB" id="A0A1P8JWE9"/>
<dbReference type="InterPro" id="IPR007449">
    <property type="entry name" value="ZipA_FtsZ-bd_C"/>
</dbReference>
<feature type="region of interest" description="Disordered" evidence="3">
    <location>
        <begin position="27"/>
        <end position="69"/>
    </location>
</feature>
<dbReference type="Pfam" id="PF04354">
    <property type="entry name" value="ZipA_C"/>
    <property type="match status" value="1"/>
</dbReference>
<keyword evidence="1" id="KW-0131">Cell cycle</keyword>
<dbReference type="Proteomes" id="UP000186609">
    <property type="component" value="Chromosome"/>
</dbReference>
<comment type="subcellular location">
    <subcellularLocation>
        <location evidence="2">Cell inner membrane</location>
        <topology evidence="2">Single-pass type I membrane protein</topology>
    </subcellularLocation>
</comment>
<dbReference type="SMART" id="SM00771">
    <property type="entry name" value="ZipA_C"/>
    <property type="match status" value="1"/>
</dbReference>
<keyword evidence="6" id="KW-1185">Reference proteome</keyword>
<evidence type="ECO:0000256" key="1">
    <source>
        <dbReference type="RuleBase" id="RU003612"/>
    </source>
</evidence>
<keyword evidence="2" id="KW-0997">Cell inner membrane</keyword>
<feature type="domain" description="ZipA C-terminal FtsZ-binding" evidence="4">
    <location>
        <begin position="207"/>
        <end position="334"/>
    </location>
</feature>